<reference evidence="1" key="1">
    <citation type="submission" date="2023-04" db="EMBL/GenBank/DDBJ databases">
        <title>Draft Genome sequencing of Naganishia species isolated from polar environments using Oxford Nanopore Technology.</title>
        <authorList>
            <person name="Leo P."/>
            <person name="Venkateswaran K."/>
        </authorList>
    </citation>
    <scope>NUCLEOTIDE SEQUENCE</scope>
    <source>
        <strain evidence="1">MNA-CCFEE 5423</strain>
    </source>
</reference>
<comment type="caution">
    <text evidence="1">The sequence shown here is derived from an EMBL/GenBank/DDBJ whole genome shotgun (WGS) entry which is preliminary data.</text>
</comment>
<protein>
    <submittedName>
        <fullName evidence="1">Uncharacterized protein</fullName>
    </submittedName>
</protein>
<name>A0ACC2W4P5_9TREE</name>
<sequence>MVQTSYYDPTFSDSPFFYDRHTSSLTQRKDGRLADHFDQKVAYYHPKDVGLYHYGPLHPMKPFRLTLTNELVLGYGLHDYMSIFAPRKATSDEITRFHSDDYIDYLSRVTPASLSADLDANRILPSDSQIHTHRIGDDDCPAFSGLFNFCQQYAGASLAAARKLNIGATDIAVNWSGGLHHAKKGEASGFCYVNDIVLAILELLRQVLCACDFGGMAKMHPRVLYIDIDIHHGDGVQEAFYRSNRVLTVSFHKFGDHFFPGTGDVTETGLNEGKYFSLNVPLQDGIDDQTYVTLFKDVMGPTINTFQPSAIVLQCGADSLGLDRLGSFNLSIKAHGECVGFIKQFNLPLLVVGGGGYRQSSVSRCWTYETSVLAGVTISPTLPSTLYNAYFPGMELHPTLNNSHLIPNKNTYSDLEALKRKIFEQLRVLNGAPSIQMQEIPPSITGQTEEGDDALADEEEDVYEEARDGYLWNENSSDIGYVYKR</sequence>
<dbReference type="Proteomes" id="UP001227268">
    <property type="component" value="Unassembled WGS sequence"/>
</dbReference>
<gene>
    <name evidence="1" type="ORF">QFC21_001524</name>
</gene>
<accession>A0ACC2W4P5</accession>
<keyword evidence="2" id="KW-1185">Reference proteome</keyword>
<proteinExistence type="predicted"/>
<organism evidence="1 2">
    <name type="scientific">Naganishia friedmannii</name>
    <dbReference type="NCBI Taxonomy" id="89922"/>
    <lineage>
        <taxon>Eukaryota</taxon>
        <taxon>Fungi</taxon>
        <taxon>Dikarya</taxon>
        <taxon>Basidiomycota</taxon>
        <taxon>Agaricomycotina</taxon>
        <taxon>Tremellomycetes</taxon>
        <taxon>Filobasidiales</taxon>
        <taxon>Filobasidiaceae</taxon>
        <taxon>Naganishia</taxon>
    </lineage>
</organism>
<dbReference type="EMBL" id="JASBWT010000003">
    <property type="protein sequence ID" value="KAJ9106378.1"/>
    <property type="molecule type" value="Genomic_DNA"/>
</dbReference>
<evidence type="ECO:0000313" key="2">
    <source>
        <dbReference type="Proteomes" id="UP001227268"/>
    </source>
</evidence>
<evidence type="ECO:0000313" key="1">
    <source>
        <dbReference type="EMBL" id="KAJ9106378.1"/>
    </source>
</evidence>